<protein>
    <submittedName>
        <fullName evidence="1">Uncharacterized protein</fullName>
    </submittedName>
</protein>
<dbReference type="Proteomes" id="UP000485880">
    <property type="component" value="Unassembled WGS sequence"/>
</dbReference>
<reference evidence="1 2" key="1">
    <citation type="submission" date="2019-05" db="EMBL/GenBank/DDBJ databases">
        <authorList>
            <person name="Farhan Ul Haque M."/>
        </authorList>
    </citation>
    <scope>NUCLEOTIDE SEQUENCE [LARGE SCALE GENOMIC DNA]</scope>
    <source>
        <strain evidence="1">2</strain>
    </source>
</reference>
<name>A0A8B6M7W2_METTU</name>
<gene>
    <name evidence="1" type="ORF">MPC4_250039</name>
</gene>
<dbReference type="EMBL" id="CABFMQ020000082">
    <property type="protein sequence ID" value="VTZ50531.1"/>
    <property type="molecule type" value="Genomic_DNA"/>
</dbReference>
<dbReference type="AlphaFoldDB" id="A0A8B6M7W2"/>
<evidence type="ECO:0000313" key="2">
    <source>
        <dbReference type="Proteomes" id="UP000485880"/>
    </source>
</evidence>
<sequence length="156" mass="17002">MSHRRALGQELFAAEVQLEDDVAERLRAYMRDLNKGSDKAKTLSPKHVAQIRDDFEKTYIFYGQLSSDAAHPSVTALNRYIVPESHPEGEGIDVEPAVSNFEIAETAEYLSMAAMCVCVAANQIIGGVAGAESLNAIADRYTELSNRTKATLKPAA</sequence>
<comment type="caution">
    <text evidence="1">The sequence shown here is derived from an EMBL/GenBank/DDBJ whole genome shotgun (WGS) entry which is preliminary data.</text>
</comment>
<organism evidence="1 2">
    <name type="scientific">Methylocella tundrae</name>
    <dbReference type="NCBI Taxonomy" id="227605"/>
    <lineage>
        <taxon>Bacteria</taxon>
        <taxon>Pseudomonadati</taxon>
        <taxon>Pseudomonadota</taxon>
        <taxon>Alphaproteobacteria</taxon>
        <taxon>Hyphomicrobiales</taxon>
        <taxon>Beijerinckiaceae</taxon>
        <taxon>Methylocella</taxon>
    </lineage>
</organism>
<evidence type="ECO:0000313" key="1">
    <source>
        <dbReference type="EMBL" id="VTZ50531.1"/>
    </source>
</evidence>
<proteinExistence type="predicted"/>
<keyword evidence="2" id="KW-1185">Reference proteome</keyword>
<accession>A0A8B6M7W2</accession>